<evidence type="ECO:0000313" key="6">
    <source>
        <dbReference type="EMBL" id="QOP44167.1"/>
    </source>
</evidence>
<evidence type="ECO:0000256" key="5">
    <source>
        <dbReference type="PIRSR" id="PIRSR006278-2"/>
    </source>
</evidence>
<feature type="modified residue" description="N6-(pyridoxal phosphate)lysine" evidence="5">
    <location>
        <position position="32"/>
    </location>
</feature>
<dbReference type="AlphaFoldDB" id="A0A7M1B335"/>
<keyword evidence="7" id="KW-1185">Reference proteome</keyword>
<comment type="similarity">
    <text evidence="2">Belongs to the ACC deaminase/D-cysteine desulfhydrase family.</text>
</comment>
<gene>
    <name evidence="6" type="ORF">FJR45_09520</name>
</gene>
<protein>
    <submittedName>
        <fullName evidence="6">Pyridoxal-phosphate dependent enzyme</fullName>
    </submittedName>
</protein>
<organism evidence="6 7">
    <name type="scientific">Sulfurimonas sediminis</name>
    <dbReference type="NCBI Taxonomy" id="2590020"/>
    <lineage>
        <taxon>Bacteria</taxon>
        <taxon>Pseudomonadati</taxon>
        <taxon>Campylobacterota</taxon>
        <taxon>Epsilonproteobacteria</taxon>
        <taxon>Campylobacterales</taxon>
        <taxon>Sulfurimonadaceae</taxon>
        <taxon>Sulfurimonas</taxon>
    </lineage>
</organism>
<sequence length="293" mass="33275">MQNSPLSKIILEEREFFVKRDDLIDPCLAGNKYRKLYTLLNTPDNIYDTLISYGGTQSNAMLALAALCQKKKWKFLYYTKKLSATQKERGSGNYAHALKLGMQHIEIENDFYKEFIASLRLHVNAKTCFVDQGGAVQEAKAGLKVLAQEIQEQSRGLHVKAVATPSGTGTTALFLALALPEYRVYTTPCIGDSSYLKTQMRALAEIPNNLVILEPKRKYHFAKPYKEFYEIYKALHVKGIEFDLLYAPAMWQALLEQTSEKMIYIHSGGVSGNESMLKRYRKKRFVSDCAKIS</sequence>
<dbReference type="InterPro" id="IPR036052">
    <property type="entry name" value="TrpB-like_PALP_sf"/>
</dbReference>
<dbReference type="InterPro" id="IPR027278">
    <property type="entry name" value="ACCD_DCysDesulf"/>
</dbReference>
<dbReference type="GO" id="GO:0019148">
    <property type="term" value="F:D-cysteine desulfhydrase activity"/>
    <property type="evidence" value="ECO:0007669"/>
    <property type="project" value="TreeGrafter"/>
</dbReference>
<dbReference type="PIRSF" id="PIRSF006278">
    <property type="entry name" value="ACCD_DCysDesulf"/>
    <property type="match status" value="1"/>
</dbReference>
<feature type="active site" description="Nucleophile" evidence="4">
    <location>
        <position position="58"/>
    </location>
</feature>
<evidence type="ECO:0000313" key="7">
    <source>
        <dbReference type="Proteomes" id="UP000593719"/>
    </source>
</evidence>
<reference evidence="6 7" key="1">
    <citation type="submission" date="2019-06" db="EMBL/GenBank/DDBJ databases">
        <title>Sulfurimonas gotlandica sp. nov., a chemoautotrophic and psychrotolerant epsilonproteobacterium isolated from a pelagic redoxcline, and an emended description of the genus Sulfurimonas.</title>
        <authorList>
            <person name="Wang S."/>
            <person name="Jiang L."/>
            <person name="Shao Z."/>
        </authorList>
    </citation>
    <scope>NUCLEOTIDE SEQUENCE [LARGE SCALE GENOMIC DNA]</scope>
    <source>
        <strain evidence="6 7">S2-6</strain>
    </source>
</reference>
<dbReference type="RefSeq" id="WP_193150331.1">
    <property type="nucleotide sequence ID" value="NZ_CP041235.1"/>
</dbReference>
<dbReference type="EMBL" id="CP041235">
    <property type="protein sequence ID" value="QOP44167.1"/>
    <property type="molecule type" value="Genomic_DNA"/>
</dbReference>
<dbReference type="Gene3D" id="3.40.50.1100">
    <property type="match status" value="2"/>
</dbReference>
<dbReference type="Proteomes" id="UP000593719">
    <property type="component" value="Chromosome"/>
</dbReference>
<name>A0A7M1B335_9BACT</name>
<evidence type="ECO:0000256" key="1">
    <source>
        <dbReference type="ARBA" id="ARBA00001933"/>
    </source>
</evidence>
<dbReference type="PANTHER" id="PTHR43780:SF2">
    <property type="entry name" value="1-AMINOCYCLOPROPANE-1-CARBOXYLATE DEAMINASE-RELATED"/>
    <property type="match status" value="1"/>
</dbReference>
<dbReference type="PANTHER" id="PTHR43780">
    <property type="entry name" value="1-AMINOCYCLOPROPANE-1-CARBOXYLATE DEAMINASE-RELATED"/>
    <property type="match status" value="1"/>
</dbReference>
<keyword evidence="3 5" id="KW-0663">Pyridoxal phosphate</keyword>
<evidence type="ECO:0000256" key="4">
    <source>
        <dbReference type="PIRSR" id="PIRSR006278-1"/>
    </source>
</evidence>
<proteinExistence type="inferred from homology"/>
<evidence type="ECO:0000256" key="2">
    <source>
        <dbReference type="ARBA" id="ARBA00008639"/>
    </source>
</evidence>
<evidence type="ECO:0000256" key="3">
    <source>
        <dbReference type="ARBA" id="ARBA00022898"/>
    </source>
</evidence>
<dbReference type="KEGG" id="ssei:FJR45_09520"/>
<accession>A0A7M1B335</accession>
<comment type="cofactor">
    <cofactor evidence="1">
        <name>pyridoxal 5'-phosphate</name>
        <dbReference type="ChEBI" id="CHEBI:597326"/>
    </cofactor>
</comment>
<dbReference type="SUPFAM" id="SSF53686">
    <property type="entry name" value="Tryptophan synthase beta subunit-like PLP-dependent enzymes"/>
    <property type="match status" value="1"/>
</dbReference>